<dbReference type="Pfam" id="PF03029">
    <property type="entry name" value="ATP_bind_1"/>
    <property type="match status" value="1"/>
</dbReference>
<dbReference type="GO" id="GO:0016787">
    <property type="term" value="F:hydrolase activity"/>
    <property type="evidence" value="ECO:0007669"/>
    <property type="project" value="UniProtKB-KW"/>
</dbReference>
<keyword evidence="4" id="KW-0342">GTP-binding</keyword>
<proteinExistence type="inferred from homology"/>
<keyword evidence="6" id="KW-1185">Reference proteome</keyword>
<evidence type="ECO:0000256" key="3">
    <source>
        <dbReference type="ARBA" id="ARBA00022801"/>
    </source>
</evidence>
<sequence length="73" mass="8104">MTLPFGANIDIHDTMRYRDVMNEYGLGPNGGILTSLKGENFFIGTKTVLLHHLFIPHHVANIMWAPNGNVITA</sequence>
<evidence type="ECO:0000313" key="5">
    <source>
        <dbReference type="EMBL" id="RLM94245.1"/>
    </source>
</evidence>
<evidence type="ECO:0000256" key="2">
    <source>
        <dbReference type="ARBA" id="ARBA00022741"/>
    </source>
</evidence>
<dbReference type="Proteomes" id="UP000275267">
    <property type="component" value="Unassembled WGS sequence"/>
</dbReference>
<accession>A0A3L6R4M3</accession>
<keyword evidence="3" id="KW-0378">Hydrolase</keyword>
<evidence type="ECO:0000256" key="1">
    <source>
        <dbReference type="ARBA" id="ARBA00005290"/>
    </source>
</evidence>
<keyword evidence="2" id="KW-0547">Nucleotide-binding</keyword>
<comment type="caution">
    <text evidence="5">The sequence shown here is derived from an EMBL/GenBank/DDBJ whole genome shotgun (WGS) entry which is preliminary data.</text>
</comment>
<evidence type="ECO:0000313" key="6">
    <source>
        <dbReference type="Proteomes" id="UP000275267"/>
    </source>
</evidence>
<dbReference type="OrthoDB" id="243313at2759"/>
<gene>
    <name evidence="5" type="ORF">C2845_PM08G15010</name>
</gene>
<dbReference type="AlphaFoldDB" id="A0A3L6R4M3"/>
<dbReference type="InterPro" id="IPR004130">
    <property type="entry name" value="Gpn"/>
</dbReference>
<protein>
    <submittedName>
        <fullName evidence="5">GPN-loop GTPase 1-like protein</fullName>
    </submittedName>
</protein>
<dbReference type="EMBL" id="PQIB02000010">
    <property type="protein sequence ID" value="RLM94245.1"/>
    <property type="molecule type" value="Genomic_DNA"/>
</dbReference>
<dbReference type="GO" id="GO:0005525">
    <property type="term" value="F:GTP binding"/>
    <property type="evidence" value="ECO:0007669"/>
    <property type="project" value="UniProtKB-KW"/>
</dbReference>
<reference evidence="6" key="1">
    <citation type="journal article" date="2019" name="Nat. Commun.">
        <title>The genome of broomcorn millet.</title>
        <authorList>
            <person name="Zou C."/>
            <person name="Miki D."/>
            <person name="Li D."/>
            <person name="Tang Q."/>
            <person name="Xiao L."/>
            <person name="Rajput S."/>
            <person name="Deng P."/>
            <person name="Jia W."/>
            <person name="Huang R."/>
            <person name="Zhang M."/>
            <person name="Sun Y."/>
            <person name="Hu J."/>
            <person name="Fu X."/>
            <person name="Schnable P.S."/>
            <person name="Li F."/>
            <person name="Zhang H."/>
            <person name="Feng B."/>
            <person name="Zhu X."/>
            <person name="Liu R."/>
            <person name="Schnable J.C."/>
            <person name="Zhu J.-K."/>
            <person name="Zhang H."/>
        </authorList>
    </citation>
    <scope>NUCLEOTIDE SEQUENCE [LARGE SCALE GENOMIC DNA]</scope>
</reference>
<comment type="similarity">
    <text evidence="1">Belongs to the GPN-loop GTPase family.</text>
</comment>
<dbReference type="InterPro" id="IPR027417">
    <property type="entry name" value="P-loop_NTPase"/>
</dbReference>
<organism evidence="5 6">
    <name type="scientific">Panicum miliaceum</name>
    <name type="common">Proso millet</name>
    <name type="synonym">Broomcorn millet</name>
    <dbReference type="NCBI Taxonomy" id="4540"/>
    <lineage>
        <taxon>Eukaryota</taxon>
        <taxon>Viridiplantae</taxon>
        <taxon>Streptophyta</taxon>
        <taxon>Embryophyta</taxon>
        <taxon>Tracheophyta</taxon>
        <taxon>Spermatophyta</taxon>
        <taxon>Magnoliopsida</taxon>
        <taxon>Liliopsida</taxon>
        <taxon>Poales</taxon>
        <taxon>Poaceae</taxon>
        <taxon>PACMAD clade</taxon>
        <taxon>Panicoideae</taxon>
        <taxon>Panicodae</taxon>
        <taxon>Paniceae</taxon>
        <taxon>Panicinae</taxon>
        <taxon>Panicum</taxon>
        <taxon>Panicum sect. Panicum</taxon>
    </lineage>
</organism>
<dbReference type="STRING" id="4540.A0A3L6R4M3"/>
<evidence type="ECO:0000256" key="4">
    <source>
        <dbReference type="ARBA" id="ARBA00023134"/>
    </source>
</evidence>
<name>A0A3L6R4M3_PANMI</name>
<dbReference type="Gene3D" id="3.40.50.300">
    <property type="entry name" value="P-loop containing nucleotide triphosphate hydrolases"/>
    <property type="match status" value="1"/>
</dbReference>